<dbReference type="RefSeq" id="WP_060933427.1">
    <property type="nucleotide sequence ID" value="NZ_JBETXD010000002.1"/>
</dbReference>
<dbReference type="PATRIC" id="fig|419005.5.peg.2158"/>
<proteinExistence type="predicted"/>
<evidence type="ECO:0008006" key="4">
    <source>
        <dbReference type="Google" id="ProtNLM"/>
    </source>
</evidence>
<evidence type="ECO:0000313" key="2">
    <source>
        <dbReference type="EMBL" id="KXB74166.1"/>
    </source>
</evidence>
<comment type="caution">
    <text evidence="2">The sequence shown here is derived from an EMBL/GenBank/DDBJ whole genome shotgun (WGS) entry which is preliminary data.</text>
</comment>
<dbReference type="Proteomes" id="UP000070531">
    <property type="component" value="Unassembled WGS sequence"/>
</dbReference>
<evidence type="ECO:0000313" key="3">
    <source>
        <dbReference type="Proteomes" id="UP000070531"/>
    </source>
</evidence>
<keyword evidence="1" id="KW-0175">Coiled coil</keyword>
<protein>
    <recommendedName>
        <fullName evidence="4">Lipoprotein</fullName>
    </recommendedName>
</protein>
<evidence type="ECO:0000256" key="1">
    <source>
        <dbReference type="SAM" id="Coils"/>
    </source>
</evidence>
<dbReference type="Gene3D" id="1.10.287.1490">
    <property type="match status" value="1"/>
</dbReference>
<dbReference type="STRING" id="419005.HMPREF1860_02156"/>
<dbReference type="AlphaFoldDB" id="A0A134B2J8"/>
<sequence>MKKLFLMAICGVIALTSCNQGKKSANPMALQNDSLRSIIDARDSEINDMMNTMNEIQQGFADINAAEHRVTIAKDGERADKASQIKENVQFIQQRMKENRDLIKRLEEQLRSTGFKGEAMKKMLSQLTTQLQLKDAELRQLRSELESKNIHIKELDDAITGLNTDVSNLKTDKENLTNEKHALQADKENLQVESSKKTETINSQDKQLNTAWYVFGTKRELKSQGILAGGQVLKGNFNKNYFTKIDIRVTKEVKFYSKSVRLLTVHPNGSYTLTTDSNGQYMLRVTDPQLFWSTSKYLVVQVK</sequence>
<organism evidence="2">
    <name type="scientific">Prevotella amnii</name>
    <dbReference type="NCBI Taxonomy" id="419005"/>
    <lineage>
        <taxon>Bacteria</taxon>
        <taxon>Pseudomonadati</taxon>
        <taxon>Bacteroidota</taxon>
        <taxon>Bacteroidia</taxon>
        <taxon>Bacteroidales</taxon>
        <taxon>Prevotellaceae</taxon>
        <taxon>Prevotella</taxon>
    </lineage>
</organism>
<gene>
    <name evidence="2" type="ORF">HMPREF1860_02156</name>
</gene>
<dbReference type="PROSITE" id="PS51257">
    <property type="entry name" value="PROKAR_LIPOPROTEIN"/>
    <property type="match status" value="1"/>
</dbReference>
<feature type="coiled-coil region" evidence="1">
    <location>
        <begin position="89"/>
        <end position="193"/>
    </location>
</feature>
<name>A0A134B2J8_9BACT</name>
<reference evidence="2 3" key="1">
    <citation type="submission" date="2016-01" db="EMBL/GenBank/DDBJ databases">
        <authorList>
            <person name="Oliw E.H."/>
        </authorList>
    </citation>
    <scope>NUCLEOTIDE SEQUENCE [LARGE SCALE GENOMIC DNA]</scope>
    <source>
        <strain evidence="2 3">DNF00307</strain>
    </source>
</reference>
<dbReference type="EMBL" id="LSDL01000153">
    <property type="protein sequence ID" value="KXB74166.1"/>
    <property type="molecule type" value="Genomic_DNA"/>
</dbReference>
<accession>A0A134B2J8</accession>